<dbReference type="OrthoDB" id="5294764at2"/>
<dbReference type="PANTHER" id="PTHR34290:SF2">
    <property type="entry name" value="OS04G0668800 PROTEIN"/>
    <property type="match status" value="1"/>
</dbReference>
<dbReference type="InterPro" id="IPR044691">
    <property type="entry name" value="DCC1_Trx"/>
</dbReference>
<gene>
    <name evidence="1" type="ORF">XM47_00435</name>
</gene>
<dbReference type="GO" id="GO:0015035">
    <property type="term" value="F:protein-disulfide reductase activity"/>
    <property type="evidence" value="ECO:0007669"/>
    <property type="project" value="InterPro"/>
</dbReference>
<sequence>MTPKLTIFYDSYCPLCINEMQHLAKLDKNNTLAFADIHAENFTQIYPSINIEEANLILHAECDDGDGNTYFLYGLDVTHKAWKIVGRGYLIAPLRWPIIRFFADKVYLWFARNRYQISYWLTGKKPCESNQCKLK</sequence>
<accession>A0A0J8JPQ4</accession>
<dbReference type="PANTHER" id="PTHR34290">
    <property type="entry name" value="SI:CH73-390P7.2"/>
    <property type="match status" value="1"/>
</dbReference>
<keyword evidence="2" id="KW-1185">Reference proteome</keyword>
<evidence type="ECO:0000313" key="2">
    <source>
        <dbReference type="Proteomes" id="UP000037600"/>
    </source>
</evidence>
<protein>
    <recommendedName>
        <fullName evidence="3">Thiol-disulfide oxidoreductase</fullName>
    </recommendedName>
</protein>
<dbReference type="Pfam" id="PF04134">
    <property type="entry name" value="DCC1-like"/>
    <property type="match status" value="1"/>
</dbReference>
<dbReference type="SUPFAM" id="SSF52833">
    <property type="entry name" value="Thioredoxin-like"/>
    <property type="match status" value="1"/>
</dbReference>
<evidence type="ECO:0008006" key="3">
    <source>
        <dbReference type="Google" id="ProtNLM"/>
    </source>
</evidence>
<comment type="caution">
    <text evidence="1">The sequence shown here is derived from an EMBL/GenBank/DDBJ whole genome shotgun (WGS) entry which is preliminary data.</text>
</comment>
<organism evidence="1 2">
    <name type="scientific">Catenovulum maritimum</name>
    <dbReference type="NCBI Taxonomy" id="1513271"/>
    <lineage>
        <taxon>Bacteria</taxon>
        <taxon>Pseudomonadati</taxon>
        <taxon>Pseudomonadota</taxon>
        <taxon>Gammaproteobacteria</taxon>
        <taxon>Alteromonadales</taxon>
        <taxon>Alteromonadaceae</taxon>
        <taxon>Catenovulum</taxon>
    </lineage>
</organism>
<dbReference type="STRING" id="1513271.XM47_00435"/>
<reference evidence="1 2" key="1">
    <citation type="submission" date="2015-04" db="EMBL/GenBank/DDBJ databases">
        <title>Draft Genome Sequence of the Novel Agar-Digesting Marine Bacterium Q1.</title>
        <authorList>
            <person name="Li Y."/>
            <person name="Li D."/>
            <person name="Chen G."/>
            <person name="Du Z."/>
        </authorList>
    </citation>
    <scope>NUCLEOTIDE SEQUENCE [LARGE SCALE GENOMIC DNA]</scope>
    <source>
        <strain evidence="1 2">Q1</strain>
    </source>
</reference>
<evidence type="ECO:0000313" key="1">
    <source>
        <dbReference type="EMBL" id="KMT66641.1"/>
    </source>
</evidence>
<proteinExistence type="predicted"/>
<dbReference type="AlphaFoldDB" id="A0A0J8JPQ4"/>
<dbReference type="EMBL" id="LAZL01000002">
    <property type="protein sequence ID" value="KMT66641.1"/>
    <property type="molecule type" value="Genomic_DNA"/>
</dbReference>
<dbReference type="InterPro" id="IPR007263">
    <property type="entry name" value="DCC1-like"/>
</dbReference>
<name>A0A0J8JPQ4_9ALTE</name>
<dbReference type="Proteomes" id="UP000037600">
    <property type="component" value="Unassembled WGS sequence"/>
</dbReference>
<dbReference type="RefSeq" id="WP_048688084.1">
    <property type="nucleotide sequence ID" value="NZ_KQ130482.1"/>
</dbReference>
<dbReference type="InterPro" id="IPR036249">
    <property type="entry name" value="Thioredoxin-like_sf"/>
</dbReference>